<dbReference type="VEuPathDB" id="MicrosporidiaDB:G9O61_00g020540"/>
<dbReference type="VEuPathDB" id="MicrosporidiaDB:NCER_100623"/>
<dbReference type="SUPFAM" id="SSF81901">
    <property type="entry name" value="HCP-like"/>
    <property type="match status" value="1"/>
</dbReference>
<proteinExistence type="predicted"/>
<dbReference type="SMART" id="SM00671">
    <property type="entry name" value="SEL1"/>
    <property type="match status" value="6"/>
</dbReference>
<dbReference type="InterPro" id="IPR011990">
    <property type="entry name" value="TPR-like_helical_dom_sf"/>
</dbReference>
<evidence type="ECO:0000256" key="1">
    <source>
        <dbReference type="ARBA" id="ARBA00022737"/>
    </source>
</evidence>
<dbReference type="PANTHER" id="PTHR46430">
    <property type="entry name" value="PROTEIN SKT5-RELATED"/>
    <property type="match status" value="1"/>
</dbReference>
<protein>
    <submittedName>
        <fullName evidence="2">Skt5-like protein</fullName>
    </submittedName>
</protein>
<reference evidence="2 3" key="1">
    <citation type="journal article" date="2015" name="Environ. Microbiol.">
        <title>Genome analyses suggest the presence of polyploidy and recent human-driven expansions in eight global populations of the honeybee pathogen Nosema ceranae.</title>
        <authorList>
            <person name="Pelin A."/>
            <person name="Selman M."/>
            <person name="Aris-Brosou S."/>
            <person name="Farinelli L."/>
            <person name="Corradi N."/>
        </authorList>
    </citation>
    <scope>NUCLEOTIDE SEQUENCE [LARGE SCALE GENOMIC DNA]</scope>
    <source>
        <strain evidence="2 3">PA08 1199</strain>
    </source>
</reference>
<dbReference type="InterPro" id="IPR006597">
    <property type="entry name" value="Sel1-like"/>
</dbReference>
<dbReference type="AlphaFoldDB" id="A0A0F9WEA7"/>
<dbReference type="OrthoDB" id="272077at2759"/>
<dbReference type="RefSeq" id="XP_024330867.1">
    <property type="nucleotide sequence ID" value="XM_024475138.1"/>
</dbReference>
<dbReference type="InterPro" id="IPR051726">
    <property type="entry name" value="Chitin_Synth_Reg"/>
</dbReference>
<dbReference type="EMBL" id="JPQZ01000031">
    <property type="protein sequence ID" value="KKO75125.1"/>
    <property type="molecule type" value="Genomic_DNA"/>
</dbReference>
<dbReference type="Proteomes" id="UP000034350">
    <property type="component" value="Unassembled WGS sequence"/>
</dbReference>
<dbReference type="VEuPathDB" id="MicrosporidiaDB:AAJ76_3100012421"/>
<accession>A0A0F9WEA7</accession>
<evidence type="ECO:0000313" key="3">
    <source>
        <dbReference type="Proteomes" id="UP000034350"/>
    </source>
</evidence>
<dbReference type="GeneID" id="36320071"/>
<keyword evidence="3" id="KW-1185">Reference proteome</keyword>
<evidence type="ECO:0000313" key="2">
    <source>
        <dbReference type="EMBL" id="KKO75125.1"/>
    </source>
</evidence>
<dbReference type="Gene3D" id="1.25.40.10">
    <property type="entry name" value="Tetratricopeptide repeat domain"/>
    <property type="match status" value="2"/>
</dbReference>
<sequence>MYGTDITCEKKFQERFYRLKEHPNTDETFLLIKDYVVSVETNVMNQSIIFSNSNPLNVDKSTRLFIREFNAYCLEFLVRMASALADKKTSSKAHVYLGLTYELGLFGITKNPKNSFNYYIVSAKQNNKFGTYRLAQAYEKQKRTKDGYTKALYFYRCAAKLGCIYGMHTYGSILLRGDLNSNKEFDTGLFYLKLASRKANTSYPYPFYDLGQVYESSNSCSDIDADDDYAFKMYERGCNLGCPNSLYRLGKCFELGQLFKTPNMKIAIEYYKRAADKGHMDAQYLMSKFFFTGLDGVLSVNYNQSFTYALLAAARGHPEGAYSAGEFFEKGYGMKKNPLLALWWYTISSSLGYKNAETRMNKLRNSVNIDNIGPSRQYKSLCGFC</sequence>
<name>A0A0F9WEA7_9MICR</name>
<dbReference type="Pfam" id="PF08238">
    <property type="entry name" value="Sel1"/>
    <property type="match status" value="6"/>
</dbReference>
<organism evidence="2 3">
    <name type="scientific">Vairimorpha ceranae</name>
    <dbReference type="NCBI Taxonomy" id="40302"/>
    <lineage>
        <taxon>Eukaryota</taxon>
        <taxon>Fungi</taxon>
        <taxon>Fungi incertae sedis</taxon>
        <taxon>Microsporidia</taxon>
        <taxon>Nosematidae</taxon>
        <taxon>Vairimorpha</taxon>
    </lineage>
</organism>
<dbReference type="PANTHER" id="PTHR46430:SF1">
    <property type="entry name" value="CHITIN SYNTHASE REGULATOR SKT5-RELATED"/>
    <property type="match status" value="1"/>
</dbReference>
<keyword evidence="1" id="KW-0677">Repeat</keyword>
<gene>
    <name evidence="2" type="ORF">AAJ76_3100012421</name>
</gene>
<comment type="caution">
    <text evidence="2">The sequence shown here is derived from an EMBL/GenBank/DDBJ whole genome shotgun (WGS) entry which is preliminary data.</text>
</comment>
<dbReference type="OMA" id="AENNCQV"/>